<protein>
    <submittedName>
        <fullName evidence="1">Uncharacterized protein</fullName>
    </submittedName>
</protein>
<dbReference type="AlphaFoldDB" id="A0A2N5N883"/>
<accession>A0A2N5N883</accession>
<keyword evidence="2" id="KW-1185">Reference proteome</keyword>
<organism evidence="1 2">
    <name type="scientific">Paenibacillus pasadenensis</name>
    <dbReference type="NCBI Taxonomy" id="217090"/>
    <lineage>
        <taxon>Bacteria</taxon>
        <taxon>Bacillati</taxon>
        <taxon>Bacillota</taxon>
        <taxon>Bacilli</taxon>
        <taxon>Bacillales</taxon>
        <taxon>Paenibacillaceae</taxon>
        <taxon>Paenibacillus</taxon>
    </lineage>
</organism>
<proteinExistence type="predicted"/>
<gene>
    <name evidence="1" type="ORF">B8V81_0785</name>
</gene>
<evidence type="ECO:0000313" key="1">
    <source>
        <dbReference type="EMBL" id="PLT46561.1"/>
    </source>
</evidence>
<dbReference type="EMBL" id="NFEZ01000003">
    <property type="protein sequence ID" value="PLT46561.1"/>
    <property type="molecule type" value="Genomic_DNA"/>
</dbReference>
<dbReference type="Proteomes" id="UP000234789">
    <property type="component" value="Unassembled WGS sequence"/>
</dbReference>
<evidence type="ECO:0000313" key="2">
    <source>
        <dbReference type="Proteomes" id="UP000234789"/>
    </source>
</evidence>
<name>A0A2N5N883_9BACL</name>
<reference evidence="1 2" key="1">
    <citation type="submission" date="2017-05" db="EMBL/GenBank/DDBJ databases">
        <title>Functional genome analysis of Paenibacillus pasadenensis strain R16: insights on endophytic life style and antifungal activity.</title>
        <authorList>
            <person name="Passera A."/>
            <person name="Marcolungo L."/>
            <person name="Casati P."/>
            <person name="Brasca M."/>
            <person name="Quaglino F."/>
            <person name="Delledonne M."/>
        </authorList>
    </citation>
    <scope>NUCLEOTIDE SEQUENCE [LARGE SCALE GENOMIC DNA]</scope>
    <source>
        <strain evidence="1 2">R16</strain>
    </source>
</reference>
<comment type="caution">
    <text evidence="1">The sequence shown here is derived from an EMBL/GenBank/DDBJ whole genome shotgun (WGS) entry which is preliminary data.</text>
</comment>
<sequence length="131" mass="14222">MLILAAIAGLFLVGFPLYSLSKEFRPFRLTVDNQSGKSVDVLAISIRSRDGSGIEGVSSLDRLSRTVDNGRKATFKPALEHAGEGSIYVEYRIGGDRDSVKTVVCGYTEYASGFSTLTLKGTEVQLEQNCH</sequence>